<dbReference type="AlphaFoldDB" id="A0A8S1W3V2"/>
<name>A0A8S1W3V2_PAROT</name>
<protein>
    <submittedName>
        <fullName evidence="1">Uncharacterized protein</fullName>
    </submittedName>
</protein>
<gene>
    <name evidence="1" type="ORF">POCTA_138.1.T0750218</name>
</gene>
<evidence type="ECO:0000313" key="2">
    <source>
        <dbReference type="Proteomes" id="UP000683925"/>
    </source>
</evidence>
<comment type="caution">
    <text evidence="1">The sequence shown here is derived from an EMBL/GenBank/DDBJ whole genome shotgun (WGS) entry which is preliminary data.</text>
</comment>
<evidence type="ECO:0000313" key="1">
    <source>
        <dbReference type="EMBL" id="CAD8180776.1"/>
    </source>
</evidence>
<organism evidence="1 2">
    <name type="scientific">Paramecium octaurelia</name>
    <dbReference type="NCBI Taxonomy" id="43137"/>
    <lineage>
        <taxon>Eukaryota</taxon>
        <taxon>Sar</taxon>
        <taxon>Alveolata</taxon>
        <taxon>Ciliophora</taxon>
        <taxon>Intramacronucleata</taxon>
        <taxon>Oligohymenophorea</taxon>
        <taxon>Peniculida</taxon>
        <taxon>Parameciidae</taxon>
        <taxon>Paramecium</taxon>
    </lineage>
</organism>
<dbReference type="EMBL" id="CAJJDP010000074">
    <property type="protein sequence ID" value="CAD8180776.1"/>
    <property type="molecule type" value="Genomic_DNA"/>
</dbReference>
<keyword evidence="2" id="KW-1185">Reference proteome</keyword>
<proteinExistence type="predicted"/>
<dbReference type="Proteomes" id="UP000683925">
    <property type="component" value="Unassembled WGS sequence"/>
</dbReference>
<sequence length="75" mass="9000">MFETHSITTRIKLRGNRIYTKRNGLQQSNLIPLYNALIHKILQLECQKRNLERKLIYNQQESWMGKVMPTEQMLP</sequence>
<reference evidence="1" key="1">
    <citation type="submission" date="2021-01" db="EMBL/GenBank/DDBJ databases">
        <authorList>
            <consortium name="Genoscope - CEA"/>
            <person name="William W."/>
        </authorList>
    </citation>
    <scope>NUCLEOTIDE SEQUENCE</scope>
</reference>
<accession>A0A8S1W3V2</accession>